<dbReference type="Pfam" id="PF16147">
    <property type="entry name" value="DUF4855"/>
    <property type="match status" value="1"/>
</dbReference>
<accession>A0ABQ4NBE8</accession>
<dbReference type="InterPro" id="IPR032329">
    <property type="entry name" value="DUF4855"/>
</dbReference>
<organism evidence="1 2">
    <name type="scientific">Paenibacillus cisolokensis</name>
    <dbReference type="NCBI Taxonomy" id="1658519"/>
    <lineage>
        <taxon>Bacteria</taxon>
        <taxon>Bacillati</taxon>
        <taxon>Bacillota</taxon>
        <taxon>Bacilli</taxon>
        <taxon>Bacillales</taxon>
        <taxon>Paenibacillaceae</taxon>
        <taxon>Paenibacillus</taxon>
    </lineage>
</organism>
<reference evidence="1 2" key="1">
    <citation type="submission" date="2021-04" db="EMBL/GenBank/DDBJ databases">
        <title>Draft genome sequence of Paenibacillus cisolokensis, LC2-13A.</title>
        <authorList>
            <person name="Uke A."/>
            <person name="Chhe C."/>
            <person name="Baramee S."/>
            <person name="Kosugi A."/>
        </authorList>
    </citation>
    <scope>NUCLEOTIDE SEQUENCE [LARGE SCALE GENOMIC DNA]</scope>
    <source>
        <strain evidence="1 2">LC2-13A</strain>
    </source>
</reference>
<evidence type="ECO:0000313" key="2">
    <source>
        <dbReference type="Proteomes" id="UP000680304"/>
    </source>
</evidence>
<name>A0ABQ4NBE8_9BACL</name>
<proteinExistence type="predicted"/>
<comment type="caution">
    <text evidence="1">The sequence shown here is derived from an EMBL/GenBank/DDBJ whole genome shotgun (WGS) entry which is preliminary data.</text>
</comment>
<dbReference type="EMBL" id="BOVJ01000136">
    <property type="protein sequence ID" value="GIQ65517.1"/>
    <property type="molecule type" value="Genomic_DNA"/>
</dbReference>
<evidence type="ECO:0008006" key="3">
    <source>
        <dbReference type="Google" id="ProtNLM"/>
    </source>
</evidence>
<keyword evidence="2" id="KW-1185">Reference proteome</keyword>
<gene>
    <name evidence="1" type="ORF">PACILC2_40850</name>
</gene>
<dbReference type="RefSeq" id="WP_213530007.1">
    <property type="nucleotide sequence ID" value="NZ_BOVJ01000136.1"/>
</dbReference>
<dbReference type="Proteomes" id="UP000680304">
    <property type="component" value="Unassembled WGS sequence"/>
</dbReference>
<protein>
    <recommendedName>
        <fullName evidence="3">DUF4855 domain-containing protein</fullName>
    </recommendedName>
</protein>
<evidence type="ECO:0000313" key="1">
    <source>
        <dbReference type="EMBL" id="GIQ65517.1"/>
    </source>
</evidence>
<sequence length="262" mass="30327">MIPTSAKGFLSPQAYGLRNHICMIPCGGLLGDANQYWTKDQLLPYAKYVVNNQIIDNMFKGFIFNGIRAREKHFIYPLFVGFGEPSDITDWLLWADALFLPNLNLNALADVAGNEKRDVWVSIPYPHPFQKSFGTVGGRVLNFLLEDDRLEAVKWWIDQFLVRWNKNAHLHQNLDFRGFLWQREAIDANDEPLAARVNEWIHKKGCLSMWLPNYGSFGVINWNTMGFDVTAVNTNYTGNTSYDYKWIQYSSLFLQRTTPECR</sequence>